<dbReference type="PANTHER" id="PTHR30469:SF18">
    <property type="entry name" value="RESISTANCE-NODULATION-CELL DIVISION (RND) EFFLUX MEMBRANE FUSION PROTEIN-RELATED"/>
    <property type="match status" value="1"/>
</dbReference>
<dbReference type="InterPro" id="IPR058625">
    <property type="entry name" value="MdtA-like_BSH"/>
</dbReference>
<accession>Q0KE11</accession>
<evidence type="ECO:0000313" key="7">
    <source>
        <dbReference type="Proteomes" id="UP000008210"/>
    </source>
</evidence>
<reference evidence="5 7" key="1">
    <citation type="journal article" date="2006" name="Nat. Biotechnol.">
        <title>Genome sequence of the bioplastic-producing 'Knallgas' bacterium Ralstonia eutropha H16.</title>
        <authorList>
            <person name="Pohlmann A."/>
            <person name="Fricke W.F."/>
            <person name="Reinecke F."/>
            <person name="Kusian B."/>
            <person name="Liesegang H."/>
            <person name="Cramm R."/>
            <person name="Eitinger T."/>
            <person name="Ewering C."/>
            <person name="Potter M."/>
            <person name="Schwartz E."/>
            <person name="Strittmatter A."/>
            <person name="Voss I."/>
            <person name="Gottschalk G."/>
            <person name="Steinbuechel A."/>
            <person name="Friedrich B."/>
            <person name="Bowien B."/>
        </authorList>
    </citation>
    <scope>NUCLEOTIDE SEQUENCE [LARGE SCALE GENOMIC DNA]</scope>
    <source>
        <strain evidence="7">ATCC 17699 / DSM 428 / KCTC 22496 / NCIMB 10442 / H16 / Stanier 337</strain>
        <strain evidence="5">H16</strain>
    </source>
</reference>
<dbReference type="Proteomes" id="UP000296079">
    <property type="component" value="Chromosome 1"/>
</dbReference>
<dbReference type="EMBL" id="CP039287">
    <property type="protein sequence ID" value="QCB99697.1"/>
    <property type="molecule type" value="Genomic_DNA"/>
</dbReference>
<keyword evidence="2" id="KW-0175">Coiled coil</keyword>
<dbReference type="AlphaFoldDB" id="Q0KE11"/>
<keyword evidence="3" id="KW-0732">Signal</keyword>
<dbReference type="EMBL" id="AM260479">
    <property type="protein sequence ID" value="CAJ91760.1"/>
    <property type="molecule type" value="Genomic_DNA"/>
</dbReference>
<sequence length="395" mass="41344">MLQRRFSASTVTHAATSAPAFAAMCLLPLALAACSGKPQPDPRVQAPLVRVENVQDASAARRAFTGIVAARVQSDLGFRVSGKVLERLVDTGQSVKRGQPLMRLDPVDLKLAARARQEAVAAAKARATQLAADEERYRDLVAAGAVSASAYDQIKASADSARAQLRAEEAQADVARNASDYAVLLADADGVVVETLAEPGQVVNAGQVVARLARAGQREAIIHLPETLRPPVGSTARATLYGKDGMAVTATLRQLSDAADRQTRTYEARYVLGGALTDAPLGATVTLQVADPQEASQSGLQVPIGALHDPGKGPGVWVLTGTPAHVTWRPVTVRAISDDAAKVEGQIQPGDRVVALGAHLLNEGQQVRLASEVKVAEAATDGKGRNPVNGVREQQ</sequence>
<evidence type="ECO:0000259" key="4">
    <source>
        <dbReference type="Pfam" id="PF25917"/>
    </source>
</evidence>
<dbReference type="GO" id="GO:0015562">
    <property type="term" value="F:efflux transmembrane transporter activity"/>
    <property type="evidence" value="ECO:0007669"/>
    <property type="project" value="TreeGrafter"/>
</dbReference>
<comment type="similarity">
    <text evidence="1">Belongs to the membrane fusion protein (MFP) (TC 8.A.1) family.</text>
</comment>
<feature type="chain" id="PRO_5004175151" evidence="3">
    <location>
        <begin position="23"/>
        <end position="395"/>
    </location>
</feature>
<evidence type="ECO:0000313" key="5">
    <source>
        <dbReference type="EMBL" id="CAJ91760.1"/>
    </source>
</evidence>
<dbReference type="GO" id="GO:1990281">
    <property type="term" value="C:efflux pump complex"/>
    <property type="evidence" value="ECO:0007669"/>
    <property type="project" value="TreeGrafter"/>
</dbReference>
<keyword evidence="7" id="KW-1185">Reference proteome</keyword>
<dbReference type="Gene3D" id="1.10.287.470">
    <property type="entry name" value="Helix hairpin bin"/>
    <property type="match status" value="1"/>
</dbReference>
<evidence type="ECO:0000313" key="6">
    <source>
        <dbReference type="EMBL" id="QCB99697.1"/>
    </source>
</evidence>
<dbReference type="Pfam" id="PF25917">
    <property type="entry name" value="BSH_RND"/>
    <property type="match status" value="1"/>
</dbReference>
<feature type="signal peptide" evidence="3">
    <location>
        <begin position="1"/>
        <end position="22"/>
    </location>
</feature>
<evidence type="ECO:0000256" key="2">
    <source>
        <dbReference type="SAM" id="Coils"/>
    </source>
</evidence>
<reference evidence="6 8" key="2">
    <citation type="submission" date="2019-04" db="EMBL/GenBank/DDBJ databases">
        <title>Long-read de novo sequencing of Cupriavidus necator H16.</title>
        <authorList>
            <person name="Little G.T."/>
            <person name="Ehsaan M."/>
            <person name="Arenas-Lopez C."/>
            <person name="Jawed K."/>
            <person name="Winzer K."/>
            <person name="Kovacs K."/>
            <person name="Malys N."/>
            <person name="Minton N.P."/>
        </authorList>
    </citation>
    <scope>NUCLEOTIDE SEQUENCE [LARGE SCALE GENOMIC DNA]</scope>
    <source>
        <strain evidence="6 8">H16</strain>
    </source>
</reference>
<dbReference type="InterPro" id="IPR006143">
    <property type="entry name" value="RND_pump_MFP"/>
</dbReference>
<dbReference type="RefSeq" id="WP_011614603.1">
    <property type="nucleotide sequence ID" value="NC_008313.1"/>
</dbReference>
<dbReference type="STRING" id="381666.H16_A0612"/>
<protein>
    <submittedName>
        <fullName evidence="5">Cation/multidrug efflux system, mebrane-fusion component</fullName>
    </submittedName>
    <submittedName>
        <fullName evidence="6">Efflux RND transporter periplasmic adaptor subunit</fullName>
    </submittedName>
</protein>
<dbReference type="NCBIfam" id="TIGR01730">
    <property type="entry name" value="RND_mfp"/>
    <property type="match status" value="1"/>
</dbReference>
<dbReference type="Gene3D" id="2.40.420.20">
    <property type="match status" value="1"/>
</dbReference>
<dbReference type="Gene3D" id="2.40.30.170">
    <property type="match status" value="1"/>
</dbReference>
<dbReference type="eggNOG" id="COG0845">
    <property type="taxonomic scope" value="Bacteria"/>
</dbReference>
<dbReference type="KEGG" id="reh:H16_A0612"/>
<dbReference type="Gene3D" id="2.40.50.100">
    <property type="match status" value="1"/>
</dbReference>
<dbReference type="Proteomes" id="UP000008210">
    <property type="component" value="Chromosome 1"/>
</dbReference>
<evidence type="ECO:0000256" key="3">
    <source>
        <dbReference type="SAM" id="SignalP"/>
    </source>
</evidence>
<organism evidence="5 7">
    <name type="scientific">Cupriavidus necator (strain ATCC 17699 / DSM 428 / KCTC 22496 / NCIMB 10442 / H16 / Stanier 337)</name>
    <name type="common">Ralstonia eutropha</name>
    <dbReference type="NCBI Taxonomy" id="381666"/>
    <lineage>
        <taxon>Bacteria</taxon>
        <taxon>Pseudomonadati</taxon>
        <taxon>Pseudomonadota</taxon>
        <taxon>Betaproteobacteria</taxon>
        <taxon>Burkholderiales</taxon>
        <taxon>Burkholderiaceae</taxon>
        <taxon>Cupriavidus</taxon>
    </lineage>
</organism>
<proteinExistence type="inferred from homology"/>
<feature type="domain" description="Multidrug resistance protein MdtA-like barrel-sandwich hybrid" evidence="4">
    <location>
        <begin position="75"/>
        <end position="208"/>
    </location>
</feature>
<evidence type="ECO:0000313" key="8">
    <source>
        <dbReference type="Proteomes" id="UP000296079"/>
    </source>
</evidence>
<dbReference type="PANTHER" id="PTHR30469">
    <property type="entry name" value="MULTIDRUG RESISTANCE PROTEIN MDTA"/>
    <property type="match status" value="1"/>
</dbReference>
<evidence type="ECO:0000256" key="1">
    <source>
        <dbReference type="ARBA" id="ARBA00009477"/>
    </source>
</evidence>
<gene>
    <name evidence="5" type="primary">acrA2</name>
    <name evidence="5" type="ordered locus">H16_A0612</name>
    <name evidence="6" type="ORF">E6A55_03085</name>
</gene>
<feature type="coiled-coil region" evidence="2">
    <location>
        <begin position="151"/>
        <end position="178"/>
    </location>
</feature>
<name>Q0KE11_CUPNH</name>
<dbReference type="HOGENOM" id="CLU_018816_1_0_4"/>
<dbReference type="SUPFAM" id="SSF111369">
    <property type="entry name" value="HlyD-like secretion proteins"/>
    <property type="match status" value="1"/>
</dbReference>
<dbReference type="OrthoDB" id="9806939at2"/>
<dbReference type="PROSITE" id="PS51257">
    <property type="entry name" value="PROKAR_LIPOPROTEIN"/>
    <property type="match status" value="1"/>
</dbReference>